<feature type="domain" description="Endolysin-like" evidence="5">
    <location>
        <begin position="3"/>
        <end position="142"/>
    </location>
</feature>
<dbReference type="SUPFAM" id="SSF51445">
    <property type="entry name" value="(Trans)glycosidases"/>
    <property type="match status" value="1"/>
</dbReference>
<evidence type="ECO:0000259" key="5">
    <source>
        <dbReference type="Pfam" id="PF25309"/>
    </source>
</evidence>
<dbReference type="GO" id="GO:0016052">
    <property type="term" value="P:carbohydrate catabolic process"/>
    <property type="evidence" value="ECO:0007669"/>
    <property type="project" value="TreeGrafter"/>
</dbReference>
<dbReference type="InterPro" id="IPR002053">
    <property type="entry name" value="Glyco_hydro_25"/>
</dbReference>
<evidence type="ECO:0000256" key="2">
    <source>
        <dbReference type="ARBA" id="ARBA00010646"/>
    </source>
</evidence>
<dbReference type="GO" id="GO:0009253">
    <property type="term" value="P:peptidoglycan catabolic process"/>
    <property type="evidence" value="ECO:0007669"/>
    <property type="project" value="InterPro"/>
</dbReference>
<dbReference type="GO" id="GO:0016998">
    <property type="term" value="P:cell wall macromolecule catabolic process"/>
    <property type="evidence" value="ECO:0007669"/>
    <property type="project" value="InterPro"/>
</dbReference>
<comment type="catalytic activity">
    <reaction evidence="1">
        <text>Hydrolysis of (1-&gt;4)-beta-linkages between N-acetylmuramic acid and N-acetyl-D-glucosamine residues in a peptidoglycan and between N-acetyl-D-glucosamine residues in chitodextrins.</text>
        <dbReference type="EC" id="3.2.1.17"/>
    </reaction>
</comment>
<dbReference type="InterPro" id="IPR057370">
    <property type="entry name" value="ELLD"/>
</dbReference>
<dbReference type="InterPro" id="IPR017853">
    <property type="entry name" value="GH"/>
</dbReference>
<comment type="similarity">
    <text evidence="2">Belongs to the glycosyl hydrolase 25 family.</text>
</comment>
<dbReference type="PROSITE" id="PS51904">
    <property type="entry name" value="GLYCOSYL_HYDROL_F25_2"/>
    <property type="match status" value="1"/>
</dbReference>
<evidence type="ECO:0000256" key="1">
    <source>
        <dbReference type="ARBA" id="ARBA00000632"/>
    </source>
</evidence>
<dbReference type="Pfam" id="PF25309">
    <property type="entry name" value="ELLD"/>
    <property type="match status" value="1"/>
</dbReference>
<protein>
    <recommendedName>
        <fullName evidence="3">lysozyme</fullName>
        <ecNumber evidence="3">3.2.1.17</ecNumber>
    </recommendedName>
</protein>
<dbReference type="Pfam" id="PF01183">
    <property type="entry name" value="Glyco_hydro_25"/>
    <property type="match status" value="1"/>
</dbReference>
<evidence type="ECO:0000313" key="6">
    <source>
        <dbReference type="EMBL" id="DAE92360.1"/>
    </source>
</evidence>
<sequence>MGVADEAAARMAYWCATDEKGGVGYDQNTREEIRDFSYISTPHLTGAVDSDCSAMVAAACNLGLRAAGVVPADAADGDPRLLPASTWTGSMRAELEARGWREVHWDDAAMTPDGGFRKGDMVLSSKDEGGVGHVAMVVDDNQTDPVLAEAWIDERGEITGGAVGDQTGSETRLVSYSSHIYTQRGAWTSCHRYAAPTPSAPPSASSSSAPQGKPGPLLGVDISKWQAGIDLAAVDPDFVIVKVTQDAGAYATTNPNHVEQISAALALGRPTGVYHYVGGGDNGDADDAAAEAGRFLAAVKETGHAGDVFYAIDWEAKENSAWGNTGYLSIIIDRVQSATGKPVLLYASSGDYPWQVAQDYGCVPWVAQYADSEPTGWDANPWSDGSWNPEGRMHQYTGWGRVPGYGGDLDLDVWHASEAALRALAPSGGPVVARSVAPSAPAPRPTAPDGQDLLDVDGQWGPRTVARFQQVMGTPIDGVLDDGGSVCVEAFQRFLNSVVGEHDQMNLNGSAPLVVDGVDGENTWRVFQYLVWCWHPEYVPEGWEWGDWIDGVDGPATVMALQRALNVSTAGSGRLW</sequence>
<name>A0A8S5RS77_9CAUD</name>
<dbReference type="EC" id="3.2.1.17" evidence="3"/>
<accession>A0A8S5RS77</accession>
<feature type="region of interest" description="Disordered" evidence="4">
    <location>
        <begin position="432"/>
        <end position="452"/>
    </location>
</feature>
<dbReference type="PANTHER" id="PTHR34135:SF2">
    <property type="entry name" value="LYSOZYME"/>
    <property type="match status" value="1"/>
</dbReference>
<dbReference type="GO" id="GO:0003796">
    <property type="term" value="F:lysozyme activity"/>
    <property type="evidence" value="ECO:0007669"/>
    <property type="project" value="UniProtKB-EC"/>
</dbReference>
<dbReference type="Gene3D" id="3.20.20.80">
    <property type="entry name" value="Glycosidases"/>
    <property type="match status" value="1"/>
</dbReference>
<dbReference type="EMBL" id="BK057799">
    <property type="protein sequence ID" value="DAE92360.1"/>
    <property type="molecule type" value="Genomic_DNA"/>
</dbReference>
<proteinExistence type="inferred from homology"/>
<evidence type="ECO:0000256" key="3">
    <source>
        <dbReference type="ARBA" id="ARBA00012732"/>
    </source>
</evidence>
<feature type="compositionally biased region" description="Low complexity" evidence="4">
    <location>
        <begin position="194"/>
        <end position="210"/>
    </location>
</feature>
<feature type="region of interest" description="Disordered" evidence="4">
    <location>
        <begin position="193"/>
        <end position="215"/>
    </location>
</feature>
<organism evidence="6">
    <name type="scientific">Siphoviridae sp. ctZF426</name>
    <dbReference type="NCBI Taxonomy" id="2827580"/>
    <lineage>
        <taxon>Viruses</taxon>
        <taxon>Duplodnaviria</taxon>
        <taxon>Heunggongvirae</taxon>
        <taxon>Uroviricota</taxon>
        <taxon>Caudoviricetes</taxon>
    </lineage>
</organism>
<evidence type="ECO:0000256" key="4">
    <source>
        <dbReference type="SAM" id="MobiDB-lite"/>
    </source>
</evidence>
<dbReference type="PANTHER" id="PTHR34135">
    <property type="entry name" value="LYSOZYME"/>
    <property type="match status" value="1"/>
</dbReference>
<reference evidence="6" key="1">
    <citation type="journal article" date="2021" name="Proc. Natl. Acad. Sci. U.S.A.">
        <title>A Catalog of Tens of Thousands of Viruses from Human Metagenomes Reveals Hidden Associations with Chronic Diseases.</title>
        <authorList>
            <person name="Tisza M.J."/>
            <person name="Buck C.B."/>
        </authorList>
    </citation>
    <scope>NUCLEOTIDE SEQUENCE</scope>
    <source>
        <strain evidence="6">CtZF426</strain>
    </source>
</reference>